<dbReference type="InterPro" id="IPR027417">
    <property type="entry name" value="P-loop_NTPase"/>
</dbReference>
<dbReference type="CDD" id="cd07302">
    <property type="entry name" value="CHD"/>
    <property type="match status" value="1"/>
</dbReference>
<dbReference type="EMBL" id="JACGXA010000001">
    <property type="protein sequence ID" value="MBA8804071.1"/>
    <property type="molecule type" value="Genomic_DNA"/>
</dbReference>
<evidence type="ECO:0000256" key="1">
    <source>
        <dbReference type="ARBA" id="ARBA00022741"/>
    </source>
</evidence>
<dbReference type="PANTHER" id="PTHR16305">
    <property type="entry name" value="TESTICULAR SOLUBLE ADENYLYL CYCLASE"/>
    <property type="match status" value="1"/>
</dbReference>
<dbReference type="AlphaFoldDB" id="A0A7W3PA31"/>
<proteinExistence type="predicted"/>
<dbReference type="Proteomes" id="UP000580910">
    <property type="component" value="Unassembled WGS sequence"/>
</dbReference>
<evidence type="ECO:0000313" key="4">
    <source>
        <dbReference type="EMBL" id="MBA8804071.1"/>
    </source>
</evidence>
<evidence type="ECO:0000313" key="5">
    <source>
        <dbReference type="Proteomes" id="UP000580910"/>
    </source>
</evidence>
<comment type="caution">
    <text evidence="4">The sequence shown here is derived from an EMBL/GenBank/DDBJ whole genome shotgun (WGS) entry which is preliminary data.</text>
</comment>
<dbReference type="InterPro" id="IPR001054">
    <property type="entry name" value="A/G_cyclase"/>
</dbReference>
<evidence type="ECO:0000259" key="3">
    <source>
        <dbReference type="PROSITE" id="PS50125"/>
    </source>
</evidence>
<feature type="domain" description="Guanylate cyclase" evidence="3">
    <location>
        <begin position="47"/>
        <end position="176"/>
    </location>
</feature>
<keyword evidence="5" id="KW-1185">Reference proteome</keyword>
<reference evidence="4 5" key="1">
    <citation type="submission" date="2020-07" db="EMBL/GenBank/DDBJ databases">
        <title>Sequencing the genomes of 1000 actinobacteria strains.</title>
        <authorList>
            <person name="Klenk H.-P."/>
        </authorList>
    </citation>
    <scope>NUCLEOTIDE SEQUENCE [LARGE SCALE GENOMIC DNA]</scope>
    <source>
        <strain evidence="4 5">DSM 21349</strain>
    </source>
</reference>
<dbReference type="Gene3D" id="3.30.70.1230">
    <property type="entry name" value="Nucleotide cyclase"/>
    <property type="match status" value="1"/>
</dbReference>
<dbReference type="Pfam" id="PF00211">
    <property type="entry name" value="Guanylate_cyc"/>
    <property type="match status" value="1"/>
</dbReference>
<organism evidence="4 5">
    <name type="scientific">Nocardioides ginsengisegetis</name>
    <dbReference type="NCBI Taxonomy" id="661491"/>
    <lineage>
        <taxon>Bacteria</taxon>
        <taxon>Bacillati</taxon>
        <taxon>Actinomycetota</taxon>
        <taxon>Actinomycetes</taxon>
        <taxon>Propionibacteriales</taxon>
        <taxon>Nocardioidaceae</taxon>
        <taxon>Nocardioides</taxon>
    </lineage>
</organism>
<dbReference type="GO" id="GO:0005737">
    <property type="term" value="C:cytoplasm"/>
    <property type="evidence" value="ECO:0007669"/>
    <property type="project" value="TreeGrafter"/>
</dbReference>
<dbReference type="GO" id="GO:0005524">
    <property type="term" value="F:ATP binding"/>
    <property type="evidence" value="ECO:0007669"/>
    <property type="project" value="UniProtKB-KW"/>
</dbReference>
<sequence length="1064" mass="114180">MGDLGTPDGAACESCGGALAPSAKFCPECGTPVVAVAPEPEVRKTVTLLFTDVTGSTAMGEQLDPEAYRAVMGRYFEVARAAVERHGGTVEKFVGDAVLAVFGIPEIREDDALRAVRAAHELNEGVAALSDELTRTLGVALTIRTGVNTGSVVAGSARAGGSFATGDAVNTAARLEQAAPPGRILLGETTWSLVRDAVEVEAVEPVAAKGKAEPVPAYLLISVGDADTGRTRNLGAELVGRDRETRTLEDVLERTLESGRSHLVTILGAPGIGKTRLISDFLARVGDRADVVSGRCVSYGQGITYWPVVQLLRQALGLTGTESEEVTRHALSALVGETPDAGQVVDLVLPILGGSGQAGGSDQTFWAVRRVLEQLALRKPLVVTVDDLHWAEPTLLELLERVRDEVQDLPLLMICQARPELLDDNPDWGRGSMNCTTFGLEPFTVDQTRHSLTALLGPGVPDEVVAAVAGWAGGNPLFVEEIATHLVETGLLVREGDDWALRGSLDSAQVPPTVAALVAARLDRLPLAERRLLERVSVIGLELTLDDAHAMADGDLDAAEVPALLAALTRRDLLRRVRDHAGESWAFRHVMVRDAAYDALPKAVRAELHQRFAERIEASDGEAGSERLAFVGHHLEQAARYRRELMPGDAATEALVVRAATALASAGDLARTRQDLPAADALVQRAVDLEVPDLSVRRLLLNQLAQLHNDQGRSAELTAVLDRYEAALDATATPLDHAYLLAQRLLAGLEVGDDVDPALVEEAGHEVVRLATESGDHRRVVEGRLALFHAQIMRAQWAAAERVAVTLADERGAQDSLLAQIMMGAIVIHGPRPAEDLISYAERQLAEGAGWLTPAGTTRLRLLALTGRSWLDPSVLPDAFATLDQLMEISPTDHLSEMLMAECAMMAGDLTVAIAQLRKSVDRNRALGGLSYVSTYLAWLACSLLERGDPDDEAAGMLAEARGYTSPHDVISVALLAAGDAFLAARRGDHAVAEARAAEAIEVVDRSDMLAQQADIRRYAAQVAGERGDREAQRRLLTEARELYAAKHLHFWVERMEQLLEELR</sequence>
<dbReference type="Gene3D" id="3.40.50.300">
    <property type="entry name" value="P-loop containing nucleotide triphosphate hydrolases"/>
    <property type="match status" value="1"/>
</dbReference>
<accession>A0A7W3PA31</accession>
<dbReference type="Gene3D" id="1.25.40.10">
    <property type="entry name" value="Tetratricopeptide repeat domain"/>
    <property type="match status" value="1"/>
</dbReference>
<dbReference type="InterPro" id="IPR041664">
    <property type="entry name" value="AAA_16"/>
</dbReference>
<dbReference type="SUPFAM" id="SSF52540">
    <property type="entry name" value="P-loop containing nucleoside triphosphate hydrolases"/>
    <property type="match status" value="1"/>
</dbReference>
<dbReference type="SUPFAM" id="SSF48452">
    <property type="entry name" value="TPR-like"/>
    <property type="match status" value="1"/>
</dbReference>
<evidence type="ECO:0000256" key="2">
    <source>
        <dbReference type="ARBA" id="ARBA00022840"/>
    </source>
</evidence>
<protein>
    <submittedName>
        <fullName evidence="4">Class 3 adenylate cyclase</fullName>
    </submittedName>
</protein>
<name>A0A7W3PA31_9ACTN</name>
<dbReference type="PANTHER" id="PTHR16305:SF28">
    <property type="entry name" value="GUANYLATE CYCLASE DOMAIN-CONTAINING PROTEIN"/>
    <property type="match status" value="1"/>
</dbReference>
<dbReference type="InterPro" id="IPR029787">
    <property type="entry name" value="Nucleotide_cyclase"/>
</dbReference>
<dbReference type="RefSeq" id="WP_182539370.1">
    <property type="nucleotide sequence ID" value="NZ_JACGXA010000001.1"/>
</dbReference>
<dbReference type="SUPFAM" id="SSF55073">
    <property type="entry name" value="Nucleotide cyclase"/>
    <property type="match status" value="1"/>
</dbReference>
<dbReference type="GO" id="GO:0035556">
    <property type="term" value="P:intracellular signal transduction"/>
    <property type="evidence" value="ECO:0007669"/>
    <property type="project" value="InterPro"/>
</dbReference>
<dbReference type="SMART" id="SM00044">
    <property type="entry name" value="CYCc"/>
    <property type="match status" value="1"/>
</dbReference>
<dbReference type="InterPro" id="IPR011990">
    <property type="entry name" value="TPR-like_helical_dom_sf"/>
</dbReference>
<keyword evidence="2" id="KW-0067">ATP-binding</keyword>
<dbReference type="PROSITE" id="PS50125">
    <property type="entry name" value="GUANYLATE_CYCLASE_2"/>
    <property type="match status" value="1"/>
</dbReference>
<dbReference type="GO" id="GO:0009190">
    <property type="term" value="P:cyclic nucleotide biosynthetic process"/>
    <property type="evidence" value="ECO:0007669"/>
    <property type="project" value="InterPro"/>
</dbReference>
<gene>
    <name evidence="4" type="ORF">FB382_002362</name>
</gene>
<keyword evidence="1" id="KW-0547">Nucleotide-binding</keyword>
<dbReference type="Pfam" id="PF13191">
    <property type="entry name" value="AAA_16"/>
    <property type="match status" value="1"/>
</dbReference>
<dbReference type="GO" id="GO:0004016">
    <property type="term" value="F:adenylate cyclase activity"/>
    <property type="evidence" value="ECO:0007669"/>
    <property type="project" value="TreeGrafter"/>
</dbReference>